<evidence type="ECO:0000313" key="1">
    <source>
        <dbReference type="EMBL" id="OGI63853.1"/>
    </source>
</evidence>
<comment type="caution">
    <text evidence="1">The sequence shown here is derived from an EMBL/GenBank/DDBJ whole genome shotgun (WGS) entry which is preliminary data.</text>
</comment>
<dbReference type="InterPro" id="IPR029044">
    <property type="entry name" value="Nucleotide-diphossugar_trans"/>
</dbReference>
<name>A0A1F6V2F1_9BACT</name>
<reference evidence="1 2" key="1">
    <citation type="journal article" date="2016" name="Nat. Commun.">
        <title>Thousands of microbial genomes shed light on interconnected biogeochemical processes in an aquifer system.</title>
        <authorList>
            <person name="Anantharaman K."/>
            <person name="Brown C.T."/>
            <person name="Hug L.A."/>
            <person name="Sharon I."/>
            <person name="Castelle C.J."/>
            <person name="Probst A.J."/>
            <person name="Thomas B.C."/>
            <person name="Singh A."/>
            <person name="Wilkins M.J."/>
            <person name="Karaoz U."/>
            <person name="Brodie E.L."/>
            <person name="Williams K.H."/>
            <person name="Hubbard S.S."/>
            <person name="Banfield J.F."/>
        </authorList>
    </citation>
    <scope>NUCLEOTIDE SEQUENCE [LARGE SCALE GENOMIC DNA]</scope>
</reference>
<protein>
    <submittedName>
        <fullName evidence="1">Uncharacterized protein</fullName>
    </submittedName>
</protein>
<dbReference type="Gene3D" id="3.90.550.10">
    <property type="entry name" value="Spore Coat Polysaccharide Biosynthesis Protein SpsA, Chain A"/>
    <property type="match status" value="1"/>
</dbReference>
<evidence type="ECO:0000313" key="2">
    <source>
        <dbReference type="Proteomes" id="UP000178700"/>
    </source>
</evidence>
<dbReference type="SUPFAM" id="SSF53448">
    <property type="entry name" value="Nucleotide-diphospho-sugar transferases"/>
    <property type="match status" value="1"/>
</dbReference>
<accession>A0A1F6V2F1</accession>
<sequence length="250" mass="29210">MKVDAHCSFDKGFDRKMLEAFKETGDNVTMVPTMRNLWAFDWKCMKCGKKWYQGPTPTKCAENNFKGTGQPCDGKNFKRKMMWVGKSNPQSNSYCFDATPHFQYFNEYTKRPEYKEALEKTGLTETASLQGSCFMCTRDKYWKLELCDEKLGNWGNQGIEVAVKTWLSGGRVLVNHKTWYAHMFRTQGGDFGFPYPQSGNEVARCKKRVRDLFFEGKWDKAVHPLSWLLEKFWLVKGWTQEDLDKLKKNT</sequence>
<gene>
    <name evidence="1" type="ORF">A2642_00870</name>
</gene>
<dbReference type="Proteomes" id="UP000178700">
    <property type="component" value="Unassembled WGS sequence"/>
</dbReference>
<dbReference type="EMBL" id="MFTJ01000063">
    <property type="protein sequence ID" value="OGI63853.1"/>
    <property type="molecule type" value="Genomic_DNA"/>
</dbReference>
<dbReference type="AlphaFoldDB" id="A0A1F6V2F1"/>
<proteinExistence type="predicted"/>
<organism evidence="1 2">
    <name type="scientific">Candidatus Nomurabacteria bacterium RIFCSPHIGHO2_01_FULL_39_10</name>
    <dbReference type="NCBI Taxonomy" id="1801733"/>
    <lineage>
        <taxon>Bacteria</taxon>
        <taxon>Candidatus Nomuraibacteriota</taxon>
    </lineage>
</organism>